<dbReference type="Pfam" id="PF00578">
    <property type="entry name" value="AhpC-TSA"/>
    <property type="match status" value="1"/>
</dbReference>
<protein>
    <submittedName>
        <fullName evidence="4">Peroxiredoxin</fullName>
    </submittedName>
</protein>
<reference evidence="4" key="3">
    <citation type="submission" date="2019-07" db="EMBL/GenBank/DDBJ databases">
        <authorList>
            <person name="Whitman W."/>
            <person name="Huntemann M."/>
            <person name="Clum A."/>
            <person name="Pillay M."/>
            <person name="Palaniappan K."/>
            <person name="Varghese N."/>
            <person name="Mikhailova N."/>
            <person name="Stamatis D."/>
            <person name="Reddy T."/>
            <person name="Daum C."/>
            <person name="Shapiro N."/>
            <person name="Ivanova N."/>
            <person name="Kyrpides N."/>
            <person name="Woyke T."/>
        </authorList>
    </citation>
    <scope>NUCLEOTIDE SEQUENCE</scope>
    <source>
        <strain evidence="4">CGMCC 1.5380</strain>
    </source>
</reference>
<proteinExistence type="predicted"/>
<dbReference type="InterPro" id="IPR013766">
    <property type="entry name" value="Thioredoxin_domain"/>
</dbReference>
<dbReference type="OrthoDB" id="9815205at2"/>
<feature type="signal peptide" evidence="1">
    <location>
        <begin position="1"/>
        <end position="18"/>
    </location>
</feature>
<name>A0A562Q2J6_9FLAO</name>
<dbReference type="Gene3D" id="3.40.30.10">
    <property type="entry name" value="Glutaredoxin"/>
    <property type="match status" value="1"/>
</dbReference>
<dbReference type="InterPro" id="IPR050553">
    <property type="entry name" value="Thioredoxin_ResA/DsbE_sf"/>
</dbReference>
<dbReference type="CDD" id="cd02966">
    <property type="entry name" value="TlpA_like_family"/>
    <property type="match status" value="1"/>
</dbReference>
<accession>A0A562Q2J6</accession>
<evidence type="ECO:0000259" key="2">
    <source>
        <dbReference type="PROSITE" id="PS51352"/>
    </source>
</evidence>
<feature type="domain" description="Thioredoxin" evidence="2">
    <location>
        <begin position="15"/>
        <end position="158"/>
    </location>
</feature>
<dbReference type="GO" id="GO:0016209">
    <property type="term" value="F:antioxidant activity"/>
    <property type="evidence" value="ECO:0007669"/>
    <property type="project" value="InterPro"/>
</dbReference>
<dbReference type="RefSeq" id="WP_114753403.1">
    <property type="nucleotide sequence ID" value="NZ_QQBA01000002.1"/>
</dbReference>
<dbReference type="PANTHER" id="PTHR42852">
    <property type="entry name" value="THIOL:DISULFIDE INTERCHANGE PROTEIN DSBE"/>
    <property type="match status" value="1"/>
</dbReference>
<organism evidence="4 6">
    <name type="scientific">Flavobacterium glaciei</name>
    <dbReference type="NCBI Taxonomy" id="386300"/>
    <lineage>
        <taxon>Bacteria</taxon>
        <taxon>Pseudomonadati</taxon>
        <taxon>Bacteroidota</taxon>
        <taxon>Flavobacteriia</taxon>
        <taxon>Flavobacteriales</taxon>
        <taxon>Flavobacteriaceae</taxon>
        <taxon>Flavobacterium</taxon>
    </lineage>
</organism>
<evidence type="ECO:0000313" key="3">
    <source>
        <dbReference type="EMBL" id="RDI57644.1"/>
    </source>
</evidence>
<reference evidence="4 6" key="1">
    <citation type="journal article" date="2015" name="Stand. Genomic Sci.">
        <title>Genomic Encyclopedia of Bacterial and Archaeal Type Strains, Phase III: the genomes of soil and plant-associated and newly described type strains.</title>
        <authorList>
            <person name="Whitman W.B."/>
            <person name="Woyke T."/>
            <person name="Klenk H.P."/>
            <person name="Zhou Y."/>
            <person name="Lilburn T.G."/>
            <person name="Beck B.J."/>
            <person name="De Vos P."/>
            <person name="Vandamme P."/>
            <person name="Eisen J.A."/>
            <person name="Garrity G."/>
            <person name="Hugenholtz P."/>
            <person name="Kyrpides N.C."/>
        </authorList>
    </citation>
    <scope>NUCLEOTIDE SEQUENCE [LARGE SCALE GENOMIC DNA]</scope>
    <source>
        <strain evidence="4 6">CGMCC 1.5380</strain>
    </source>
</reference>
<reference evidence="3 5" key="2">
    <citation type="submission" date="2018-07" db="EMBL/GenBank/DDBJ databases">
        <title>Genomic Encyclopedia of Type Strains, Phase IV (KMG-IV): sequencing the most valuable type-strain genomes for metagenomic binning, comparative biology and taxonomic classification.</title>
        <authorList>
            <person name="Goeker M."/>
        </authorList>
    </citation>
    <scope>NUCLEOTIDE SEQUENCE [LARGE SCALE GENOMIC DNA]</scope>
    <source>
        <strain evidence="3 5">DSM 19728</strain>
    </source>
</reference>
<dbReference type="InterPro" id="IPR000866">
    <property type="entry name" value="AhpC/TSA"/>
</dbReference>
<dbReference type="Proteomes" id="UP000254518">
    <property type="component" value="Unassembled WGS sequence"/>
</dbReference>
<evidence type="ECO:0000256" key="1">
    <source>
        <dbReference type="SAM" id="SignalP"/>
    </source>
</evidence>
<evidence type="ECO:0000313" key="5">
    <source>
        <dbReference type="Proteomes" id="UP000254518"/>
    </source>
</evidence>
<dbReference type="InterPro" id="IPR036249">
    <property type="entry name" value="Thioredoxin-like_sf"/>
</dbReference>
<feature type="chain" id="PRO_5022961876" evidence="1">
    <location>
        <begin position="19"/>
        <end position="160"/>
    </location>
</feature>
<dbReference type="GO" id="GO:0016491">
    <property type="term" value="F:oxidoreductase activity"/>
    <property type="evidence" value="ECO:0007669"/>
    <property type="project" value="InterPro"/>
</dbReference>
<dbReference type="Proteomes" id="UP000321392">
    <property type="component" value="Unassembled WGS sequence"/>
</dbReference>
<evidence type="ECO:0000313" key="6">
    <source>
        <dbReference type="Proteomes" id="UP000321392"/>
    </source>
</evidence>
<keyword evidence="1" id="KW-0732">Signal</keyword>
<dbReference type="EMBL" id="QQBA01000002">
    <property type="protein sequence ID" value="RDI57644.1"/>
    <property type="molecule type" value="Genomic_DNA"/>
</dbReference>
<keyword evidence="5" id="KW-1185">Reference proteome</keyword>
<dbReference type="PANTHER" id="PTHR42852:SF17">
    <property type="entry name" value="THIOREDOXIN-LIKE PROTEIN HI_1115"/>
    <property type="match status" value="1"/>
</dbReference>
<dbReference type="SUPFAM" id="SSF52833">
    <property type="entry name" value="Thioredoxin-like"/>
    <property type="match status" value="1"/>
</dbReference>
<comment type="caution">
    <text evidence="4">The sequence shown here is derived from an EMBL/GenBank/DDBJ whole genome shotgun (WGS) entry which is preliminary data.</text>
</comment>
<gene>
    <name evidence="3" type="ORF">DFR66_102267</name>
    <name evidence="4" type="ORF">IQ02_00451</name>
</gene>
<dbReference type="PROSITE" id="PS51352">
    <property type="entry name" value="THIOREDOXIN_2"/>
    <property type="match status" value="1"/>
</dbReference>
<dbReference type="EMBL" id="VLKX01000002">
    <property type="protein sequence ID" value="TWI50556.1"/>
    <property type="molecule type" value="Genomic_DNA"/>
</dbReference>
<sequence length="160" mass="18001">MKTLYTILLFFVSITINAQKVTNFRLPNSQNKNTTYLELKGEKLTVIDFWATWCKPCIKAIPELNKVYEKFKDQGVSFISINCDGPRSIAKAVPMSNSLKIAFPLLLDINSEVKNQLNLAAFPSLVIVNAAGKIVFIHEGFADGYEEEISQALEKQLKEI</sequence>
<dbReference type="AlphaFoldDB" id="A0A562Q2J6"/>
<evidence type="ECO:0000313" key="4">
    <source>
        <dbReference type="EMBL" id="TWI50556.1"/>
    </source>
</evidence>